<dbReference type="CDD" id="cd10807">
    <property type="entry name" value="YdjC_like_3"/>
    <property type="match status" value="1"/>
</dbReference>
<dbReference type="RefSeq" id="WP_229726275.1">
    <property type="nucleotide sequence ID" value="NZ_BMDI01000001.1"/>
</dbReference>
<dbReference type="GO" id="GO:0005975">
    <property type="term" value="P:carbohydrate metabolic process"/>
    <property type="evidence" value="ECO:0007669"/>
    <property type="project" value="InterPro"/>
</dbReference>
<protein>
    <submittedName>
        <fullName evidence="6">Cellobiose phosphorylase</fullName>
    </submittedName>
</protein>
<sequence>MNNKLTPIALCADDYAQNAGINEGILDLLDKKRLTAVSCFSTAPGWKQAAPALLPYATQTDIGLHFNLTEGFGQEKMPGLRSVILRSLLRGMQAKEIRKKLEDQLDAFEDAIGHAPDFIDGHQHVHQLPGVRQVLIKVLQRRYADKPIWVRNTVPADLTWKGKPQILKLLGGQVTADHLYYESIPTNDGFGGVYGFDRADYDACFRDWLKAARPGMLIMCHPATAPYPHDDIAKQRVIEHAFLQSFDCVRALDQAHVQLAKLSDCFLLQEQKQAASA</sequence>
<dbReference type="EMBL" id="BMDI01000001">
    <property type="protein sequence ID" value="GGI18550.1"/>
    <property type="molecule type" value="Genomic_DNA"/>
</dbReference>
<evidence type="ECO:0000313" key="7">
    <source>
        <dbReference type="Proteomes" id="UP000642180"/>
    </source>
</evidence>
<comment type="cofactor">
    <cofactor evidence="1">
        <name>Mg(2+)</name>
        <dbReference type="ChEBI" id="CHEBI:18420"/>
    </cofactor>
</comment>
<dbReference type="PANTHER" id="PTHR31609">
    <property type="entry name" value="YDJC DEACETYLASE FAMILY MEMBER"/>
    <property type="match status" value="1"/>
</dbReference>
<gene>
    <name evidence="6" type="ORF">GCM10008066_14580</name>
</gene>
<dbReference type="InterPro" id="IPR011330">
    <property type="entry name" value="Glyco_hydro/deAcase_b/a-brl"/>
</dbReference>
<dbReference type="Gene3D" id="3.20.20.370">
    <property type="entry name" value="Glycoside hydrolase/deacetylase"/>
    <property type="match status" value="1"/>
</dbReference>
<dbReference type="PANTHER" id="PTHR31609:SF1">
    <property type="entry name" value="CARBOHYDRATE DEACETYLASE"/>
    <property type="match status" value="1"/>
</dbReference>
<evidence type="ECO:0000256" key="3">
    <source>
        <dbReference type="ARBA" id="ARBA00022801"/>
    </source>
</evidence>
<dbReference type="GO" id="GO:0016787">
    <property type="term" value="F:hydrolase activity"/>
    <property type="evidence" value="ECO:0007669"/>
    <property type="project" value="UniProtKB-KW"/>
</dbReference>
<accession>A0A8J3AR04</accession>
<evidence type="ECO:0000256" key="1">
    <source>
        <dbReference type="ARBA" id="ARBA00001946"/>
    </source>
</evidence>
<name>A0A8J3AR04_9BURK</name>
<keyword evidence="2" id="KW-0479">Metal-binding</keyword>
<dbReference type="InterPro" id="IPR006879">
    <property type="entry name" value="YdjC-like"/>
</dbReference>
<reference evidence="7" key="1">
    <citation type="journal article" date="2019" name="Int. J. Syst. Evol. Microbiol.">
        <title>The Global Catalogue of Microorganisms (GCM) 10K type strain sequencing project: providing services to taxonomists for standard genome sequencing and annotation.</title>
        <authorList>
            <consortium name="The Broad Institute Genomics Platform"/>
            <consortium name="The Broad Institute Genome Sequencing Center for Infectious Disease"/>
            <person name="Wu L."/>
            <person name="Ma J."/>
        </authorList>
    </citation>
    <scope>NUCLEOTIDE SEQUENCE [LARGE SCALE GENOMIC DNA]</scope>
    <source>
        <strain evidence="7">CCM 2767</strain>
    </source>
</reference>
<comment type="caution">
    <text evidence="6">The sequence shown here is derived from an EMBL/GenBank/DDBJ whole genome shotgun (WGS) entry which is preliminary data.</text>
</comment>
<keyword evidence="4" id="KW-0460">Magnesium</keyword>
<organism evidence="6 7">
    <name type="scientific">Oxalicibacterium faecigallinarum</name>
    <dbReference type="NCBI Taxonomy" id="573741"/>
    <lineage>
        <taxon>Bacteria</taxon>
        <taxon>Pseudomonadati</taxon>
        <taxon>Pseudomonadota</taxon>
        <taxon>Betaproteobacteria</taxon>
        <taxon>Burkholderiales</taxon>
        <taxon>Oxalobacteraceae</taxon>
        <taxon>Oxalicibacterium</taxon>
    </lineage>
</organism>
<evidence type="ECO:0000256" key="5">
    <source>
        <dbReference type="ARBA" id="ARBA00023277"/>
    </source>
</evidence>
<keyword evidence="7" id="KW-1185">Reference proteome</keyword>
<dbReference type="GO" id="GO:0046872">
    <property type="term" value="F:metal ion binding"/>
    <property type="evidence" value="ECO:0007669"/>
    <property type="project" value="UniProtKB-KW"/>
</dbReference>
<dbReference type="AlphaFoldDB" id="A0A8J3AR04"/>
<dbReference type="Pfam" id="PF04794">
    <property type="entry name" value="YdjC"/>
    <property type="match status" value="1"/>
</dbReference>
<evidence type="ECO:0000256" key="2">
    <source>
        <dbReference type="ARBA" id="ARBA00022723"/>
    </source>
</evidence>
<dbReference type="SUPFAM" id="SSF88713">
    <property type="entry name" value="Glycoside hydrolase/deacetylase"/>
    <property type="match status" value="1"/>
</dbReference>
<evidence type="ECO:0000256" key="4">
    <source>
        <dbReference type="ARBA" id="ARBA00022842"/>
    </source>
</evidence>
<dbReference type="GO" id="GO:0019213">
    <property type="term" value="F:deacetylase activity"/>
    <property type="evidence" value="ECO:0007669"/>
    <property type="project" value="TreeGrafter"/>
</dbReference>
<evidence type="ECO:0000313" key="6">
    <source>
        <dbReference type="EMBL" id="GGI18550.1"/>
    </source>
</evidence>
<keyword evidence="3" id="KW-0378">Hydrolase</keyword>
<proteinExistence type="predicted"/>
<keyword evidence="5" id="KW-0119">Carbohydrate metabolism</keyword>
<dbReference type="Proteomes" id="UP000642180">
    <property type="component" value="Unassembled WGS sequence"/>
</dbReference>